<dbReference type="InterPro" id="IPR019734">
    <property type="entry name" value="TPR_rpt"/>
</dbReference>
<keyword evidence="1" id="KW-0677">Repeat</keyword>
<reference evidence="4 5" key="1">
    <citation type="submission" date="2016-11" db="EMBL/GenBank/DDBJ databases">
        <authorList>
            <person name="Jaros S."/>
            <person name="Januszkiewicz K."/>
            <person name="Wedrychowicz H."/>
        </authorList>
    </citation>
    <scope>NUCLEOTIDE SEQUENCE [LARGE SCALE GENOMIC DNA]</scope>
    <source>
        <strain evidence="4 5">KHT3</strain>
    </source>
</reference>
<dbReference type="Gene3D" id="1.25.40.10">
    <property type="entry name" value="Tetratricopeptide repeat domain"/>
    <property type="match status" value="1"/>
</dbReference>
<name>A0A1M6VVT2_XYLRU</name>
<accession>A0A1M6VVT2</accession>
<organism evidence="4 5">
    <name type="scientific">Xylanibacter ruminicola</name>
    <name type="common">Prevotella ruminicola</name>
    <dbReference type="NCBI Taxonomy" id="839"/>
    <lineage>
        <taxon>Bacteria</taxon>
        <taxon>Pseudomonadati</taxon>
        <taxon>Bacteroidota</taxon>
        <taxon>Bacteroidia</taxon>
        <taxon>Bacteroidales</taxon>
        <taxon>Prevotellaceae</taxon>
        <taxon>Xylanibacter</taxon>
    </lineage>
</organism>
<evidence type="ECO:0000256" key="1">
    <source>
        <dbReference type="ARBA" id="ARBA00022737"/>
    </source>
</evidence>
<dbReference type="Proteomes" id="UP000184130">
    <property type="component" value="Unassembled WGS sequence"/>
</dbReference>
<dbReference type="PROSITE" id="PS50005">
    <property type="entry name" value="TPR"/>
    <property type="match status" value="1"/>
</dbReference>
<evidence type="ECO:0000313" key="4">
    <source>
        <dbReference type="EMBL" id="SHK85524.1"/>
    </source>
</evidence>
<dbReference type="InterPro" id="IPR011990">
    <property type="entry name" value="TPR-like_helical_dom_sf"/>
</dbReference>
<sequence length="716" mass="84776">MKQDKILEEVLDFLKKKLLNDAMQSMENYLTMHPHQINSDRLFAIKTDYQVMRDYWRNGYKDPQLPHLYDKLVRRMYVLYANVANNARVLQSPFLSSLFMRANLSPRDWSVQVIREQLESFVSDVAMLDLEPPHTSKERRKELYRQHHQLIGDIFSQILTSDLWTEGQGEEMQQLLLSPTVDSIDQQIIVSATTLAAMNCFDIVKFRTLMNVYQQSSDEYVRQRALVGWVLSIDDHLYVEVYPEMKQLVIKALENPNCGKELAELQKQIYYCMSAEEDHNTIQKEIMPDLIKNQNNIVRNGMLEQDEESVLNDILHPDEEEKAVEAFENSFRRMVDMQKQGSDIYFGGFSQMKRFPFFNEIVNWFTPYFIEHPSIATACEKFGDIKFLKGMMEYGPFCNSDKYSFMLAFESVLSQIPANVREMLDRGEAQMVQKVAQEEINSPLYIRRIYLQDLYRFFRLFPQRGYFRNFFTYDDSACLFFNYEIFLDSVLQEQSHDVITFLIKRHRKDDARLVLECYESKYFDTYENQMLAAYLSDDSWRHYKRALELNPNSERAMWGLARECFKNKDYEKALRLYEKLLELNPDKKSYQLNKAVCLTNVRRYDEAEQILFRLNYEDPDNLNVVRVLAWALTCDGKYEQAGRLYNQLMAIEDPLEDDMLNYGFYLWFTGKIDEAASCFRSCGRNVFSQIENENYLLEKNGIIEEEIKMMFDLIGA</sequence>
<dbReference type="SMART" id="SM00028">
    <property type="entry name" value="TPR"/>
    <property type="match status" value="1"/>
</dbReference>
<keyword evidence="2 3" id="KW-0802">TPR repeat</keyword>
<protein>
    <submittedName>
        <fullName evidence="4">Tetratricopeptide repeat-containing protein</fullName>
    </submittedName>
</protein>
<dbReference type="SUPFAM" id="SSF48452">
    <property type="entry name" value="TPR-like"/>
    <property type="match status" value="1"/>
</dbReference>
<dbReference type="OrthoDB" id="1108959at2"/>
<dbReference type="PANTHER" id="PTHR44943">
    <property type="entry name" value="CELLULOSE SYNTHASE OPERON PROTEIN C"/>
    <property type="match status" value="1"/>
</dbReference>
<dbReference type="AlphaFoldDB" id="A0A1M6VVT2"/>
<dbReference type="RefSeq" id="WP_073208988.1">
    <property type="nucleotide sequence ID" value="NZ_FRBD01000014.1"/>
</dbReference>
<proteinExistence type="predicted"/>
<dbReference type="PANTHER" id="PTHR44943:SF8">
    <property type="entry name" value="TPR REPEAT-CONTAINING PROTEIN MJ0263"/>
    <property type="match status" value="1"/>
</dbReference>
<dbReference type="Pfam" id="PF14559">
    <property type="entry name" value="TPR_19"/>
    <property type="match status" value="1"/>
</dbReference>
<evidence type="ECO:0000256" key="3">
    <source>
        <dbReference type="PROSITE-ProRule" id="PRU00339"/>
    </source>
</evidence>
<gene>
    <name evidence="4" type="ORF">SAMN05216463_11443</name>
</gene>
<feature type="repeat" description="TPR" evidence="3">
    <location>
        <begin position="554"/>
        <end position="587"/>
    </location>
</feature>
<evidence type="ECO:0000313" key="5">
    <source>
        <dbReference type="Proteomes" id="UP000184130"/>
    </source>
</evidence>
<evidence type="ECO:0000256" key="2">
    <source>
        <dbReference type="ARBA" id="ARBA00022803"/>
    </source>
</evidence>
<dbReference type="InterPro" id="IPR051685">
    <property type="entry name" value="Ycf3/AcsC/BcsC/TPR_MFPF"/>
</dbReference>
<dbReference type="EMBL" id="FRBD01000014">
    <property type="protein sequence ID" value="SHK85524.1"/>
    <property type="molecule type" value="Genomic_DNA"/>
</dbReference>